<proteinExistence type="predicted"/>
<comment type="caution">
    <text evidence="1">The sequence shown here is derived from an EMBL/GenBank/DDBJ whole genome shotgun (WGS) entry which is preliminary data.</text>
</comment>
<protein>
    <submittedName>
        <fullName evidence="1">Lethal giant larvae like, C-terminal-domain-containing protein</fullName>
    </submittedName>
</protein>
<reference evidence="1" key="1">
    <citation type="submission" date="2021-02" db="EMBL/GenBank/DDBJ databases">
        <authorList>
            <consortium name="DOE Joint Genome Institute"/>
            <person name="Ahrendt S."/>
            <person name="Looney B.P."/>
            <person name="Miyauchi S."/>
            <person name="Morin E."/>
            <person name="Drula E."/>
            <person name="Courty P.E."/>
            <person name="Chicoki N."/>
            <person name="Fauchery L."/>
            <person name="Kohler A."/>
            <person name="Kuo A."/>
            <person name="Labutti K."/>
            <person name="Pangilinan J."/>
            <person name="Lipzen A."/>
            <person name="Riley R."/>
            <person name="Andreopoulos W."/>
            <person name="He G."/>
            <person name="Johnson J."/>
            <person name="Barry K.W."/>
            <person name="Grigoriev I.V."/>
            <person name="Nagy L."/>
            <person name="Hibbett D."/>
            <person name="Henrissat B."/>
            <person name="Matheny P.B."/>
            <person name="Labbe J."/>
            <person name="Martin F."/>
        </authorList>
    </citation>
    <scope>NUCLEOTIDE SEQUENCE</scope>
    <source>
        <strain evidence="1">EC-137</strain>
    </source>
</reference>
<accession>A0ACB8QRD4</accession>
<evidence type="ECO:0000313" key="2">
    <source>
        <dbReference type="Proteomes" id="UP000814128"/>
    </source>
</evidence>
<keyword evidence="2" id="KW-1185">Reference proteome</keyword>
<sequence>MLGFGHGYTDFSVDLRDAQDWTIGNLMRLNFCLDVAALAIDPVSQLLAVGTLGGIVYILGAPGVQTKIHLPTATPIKFLEFATNIYKLVCIDDNDKLYLWDLTSLNEIKLEAMTRVSRPATYLTLSPSHTHAFISTESGDVKTYDLLCRRFSEYTIPSAWDMYASSLQSDGIPVDMEGGSSIPTQIVVHPRNVGLVFVAYGGGVVLVDLKDRRSLRVYELLIPAGAPGGAGYTDPDLLKHRRPPVTTTAIHPSGHFFAVGYADGSLAFWAVDDDEQPLLVRTLDDVDIHVVDGDKLDDYLPGSDKSPPPHKPREPIFKLAWSGFANSKDQRGGETSLLILGGQCSHDAPGVNVLWLPAFNPPEPPVTSTPHQGLHPHFRKAMQKSLDPLDAYFYSTSGLVQDFLLIPRDNPFFSGAWEPTAVIFISEGIARTRAIEAFEYPPPSFAPSSFNETLQKGKAQSDSSSCLESDIADTLRDLQTSSEPKNLTVPFLLWSGPSSVITAQIHSIDRSAYEPLSELRSQDPSELKLEGGIVLCGQEAVADIKAAKFETRRIIISQHTDQSIRFVDISAQLLLPDTETLLVSPFPKTLPSLTIEPLSVWNHPSVCSRITVDHLQPPVVRSFYFSSEALELSILFSTGAVIIYRLSDRENVEDEREMDDFEMISLEHIPVTSGLRFKPVLLISARIFSSLLSAVTYWTLGFAAVGYADGSMTVLDMRGPRVIFRSATDKDSHKHGIGHLLQKSHHADAVGCFVWTICSLSTGKRSPSVADLTPRVRLLAIRGSGDTSMYTLVRPQSREWTVSPDPARSETIPPLPLSSGGAFVLDGRLGAQLKADKNRFAVALDKEHADSQPRRKDSNGAQLKSVLVVVGAKSARCYADLNGDKRIGKADWGGKSGLAVYAQLVERNASCVLVIVTDKSQALVYSLPTLENLHTFPLPTPSSNDFLRYSPPSIDTTGDVLTLVGNPATAAVLDTFFSIRRGYHTPQILLTERRDGATALVPPLPTPVSMGPAGWFAGAGSLFGALTGAGISTMTGQQVDALLAGPNRPIPEKPAPRTEREKYKEWTSDPAKATASAAAQTRSSLYNRLHAALAERGEALGDLEQSFNQLGEGSRSMVDQASRLAAQQTTKTWFGLGRL</sequence>
<evidence type="ECO:0000313" key="1">
    <source>
        <dbReference type="EMBL" id="KAI0033991.1"/>
    </source>
</evidence>
<reference evidence="1" key="2">
    <citation type="journal article" date="2022" name="New Phytol.">
        <title>Evolutionary transition to the ectomycorrhizal habit in the genomes of a hyperdiverse lineage of mushroom-forming fungi.</title>
        <authorList>
            <person name="Looney B."/>
            <person name="Miyauchi S."/>
            <person name="Morin E."/>
            <person name="Drula E."/>
            <person name="Courty P.E."/>
            <person name="Kohler A."/>
            <person name="Kuo A."/>
            <person name="LaButti K."/>
            <person name="Pangilinan J."/>
            <person name="Lipzen A."/>
            <person name="Riley R."/>
            <person name="Andreopoulos W."/>
            <person name="He G."/>
            <person name="Johnson J."/>
            <person name="Nolan M."/>
            <person name="Tritt A."/>
            <person name="Barry K.W."/>
            <person name="Grigoriev I.V."/>
            <person name="Nagy L.G."/>
            <person name="Hibbett D."/>
            <person name="Henrissat B."/>
            <person name="Matheny P.B."/>
            <person name="Labbe J."/>
            <person name="Martin F.M."/>
        </authorList>
    </citation>
    <scope>NUCLEOTIDE SEQUENCE</scope>
    <source>
        <strain evidence="1">EC-137</strain>
    </source>
</reference>
<gene>
    <name evidence="1" type="ORF">K488DRAFT_46580</name>
</gene>
<organism evidence="1 2">
    <name type="scientific">Vararia minispora EC-137</name>
    <dbReference type="NCBI Taxonomy" id="1314806"/>
    <lineage>
        <taxon>Eukaryota</taxon>
        <taxon>Fungi</taxon>
        <taxon>Dikarya</taxon>
        <taxon>Basidiomycota</taxon>
        <taxon>Agaricomycotina</taxon>
        <taxon>Agaricomycetes</taxon>
        <taxon>Russulales</taxon>
        <taxon>Lachnocladiaceae</taxon>
        <taxon>Vararia</taxon>
    </lineage>
</organism>
<dbReference type="Proteomes" id="UP000814128">
    <property type="component" value="Unassembled WGS sequence"/>
</dbReference>
<name>A0ACB8QRD4_9AGAM</name>
<dbReference type="EMBL" id="MU273508">
    <property type="protein sequence ID" value="KAI0033991.1"/>
    <property type="molecule type" value="Genomic_DNA"/>
</dbReference>